<accession>A0A9Q0AMG8</accession>
<comment type="caution">
    <text evidence="8">The sequence shown here is derived from an EMBL/GenBank/DDBJ whole genome shotgun (WGS) entry which is preliminary data.</text>
</comment>
<feature type="transmembrane region" description="Helical" evidence="6">
    <location>
        <begin position="216"/>
        <end position="239"/>
    </location>
</feature>
<dbReference type="SUPFAM" id="SSF103473">
    <property type="entry name" value="MFS general substrate transporter"/>
    <property type="match status" value="1"/>
</dbReference>
<feature type="domain" description="Major facilitator superfamily (MFS) profile" evidence="7">
    <location>
        <begin position="55"/>
        <end position="473"/>
    </location>
</feature>
<feature type="transmembrane region" description="Helical" evidence="6">
    <location>
        <begin position="417"/>
        <end position="436"/>
    </location>
</feature>
<evidence type="ECO:0000256" key="1">
    <source>
        <dbReference type="ARBA" id="ARBA00004141"/>
    </source>
</evidence>
<feature type="transmembrane region" description="Helical" evidence="6">
    <location>
        <begin position="92"/>
        <end position="109"/>
    </location>
</feature>
<dbReference type="Proteomes" id="UP000829685">
    <property type="component" value="Unassembled WGS sequence"/>
</dbReference>
<dbReference type="PROSITE" id="PS50850">
    <property type="entry name" value="MFS"/>
    <property type="match status" value="1"/>
</dbReference>
<evidence type="ECO:0000256" key="2">
    <source>
        <dbReference type="ARBA" id="ARBA00022448"/>
    </source>
</evidence>
<evidence type="ECO:0000256" key="5">
    <source>
        <dbReference type="ARBA" id="ARBA00023136"/>
    </source>
</evidence>
<reference evidence="8" key="1">
    <citation type="submission" date="2021-03" db="EMBL/GenBank/DDBJ databases">
        <title>Revisited historic fungal species revealed as producer of novel bioactive compounds through whole genome sequencing and comparative genomics.</title>
        <authorList>
            <person name="Vignolle G.A."/>
            <person name="Hochenegger N."/>
            <person name="Mach R.L."/>
            <person name="Mach-Aigner A.R."/>
            <person name="Javad Rahimi M."/>
            <person name="Salim K.A."/>
            <person name="Chan C.M."/>
            <person name="Lim L.B.L."/>
            <person name="Cai F."/>
            <person name="Druzhinina I.S."/>
            <person name="U'Ren J.M."/>
            <person name="Derntl C."/>
        </authorList>
    </citation>
    <scope>NUCLEOTIDE SEQUENCE</scope>
    <source>
        <strain evidence="8">TUCIM 5799</strain>
    </source>
</reference>
<name>A0A9Q0AMG8_9PEZI</name>
<evidence type="ECO:0000256" key="4">
    <source>
        <dbReference type="ARBA" id="ARBA00022989"/>
    </source>
</evidence>
<sequence length="506" mass="56124">MEEKTRPREDVETSRLDAINVAQDGLAATDKYGSALVEFDSHAEARRRTKIDFAVVPLAALMFLFCSIDRANIGNARLAGLEKDLGMRGNDYNAVNSILFVAYLLFEFPHNFLCKLIGPGWYLPGLTMGFGLASIGTAYVHNFSELAGVRFVLGMFEAGVMPGTAYYVLSRWYRRSELTFRLSLYIVMAPLAGAFGGLLASGILNVKGFGGFADGSWRMIFIIEGVLTVFVAILSFLFLTDRPETARWLSNEEKDLAIARVKSERVAVTSVLDRPDWRKLWKGLANPVTIVTGLCFLLETVTVQGLSFFAPTIVRSIYPRASVTSQQLYTVPPYVVGAVCLLVMSLFSWKTDRRCIYIVLCAPTVIIGHIMFLSTVDSTARYVALFLIASTVFTPGALTHAQVSANVVSDSARTMSIASNMFFANIGSLISTWSFLSWDGPDYRIGNGLNLATSGAMLILASGLLYWMKKDNERRARKDIDEELSGLDQHHIEDLDWKHPAFRWKP</sequence>
<feature type="transmembrane region" description="Helical" evidence="6">
    <location>
        <begin position="448"/>
        <end position="468"/>
    </location>
</feature>
<keyword evidence="2" id="KW-0813">Transport</keyword>
<proteinExistence type="predicted"/>
<feature type="transmembrane region" description="Helical" evidence="6">
    <location>
        <begin position="382"/>
        <end position="405"/>
    </location>
</feature>
<dbReference type="InterPro" id="IPR036259">
    <property type="entry name" value="MFS_trans_sf"/>
</dbReference>
<keyword evidence="3 6" id="KW-0812">Transmembrane</keyword>
<evidence type="ECO:0000256" key="3">
    <source>
        <dbReference type="ARBA" id="ARBA00022692"/>
    </source>
</evidence>
<feature type="transmembrane region" description="Helical" evidence="6">
    <location>
        <begin position="53"/>
        <end position="72"/>
    </location>
</feature>
<dbReference type="FunFam" id="1.20.1250.20:FF:000018">
    <property type="entry name" value="MFS transporter permease"/>
    <property type="match status" value="1"/>
</dbReference>
<keyword evidence="5 6" id="KW-0472">Membrane</keyword>
<feature type="transmembrane region" description="Helical" evidence="6">
    <location>
        <begin position="147"/>
        <end position="170"/>
    </location>
</feature>
<evidence type="ECO:0000313" key="8">
    <source>
        <dbReference type="EMBL" id="KAI1865207.1"/>
    </source>
</evidence>
<gene>
    <name evidence="8" type="ORF">JX265_008254</name>
</gene>
<keyword evidence="4 6" id="KW-1133">Transmembrane helix</keyword>
<dbReference type="GO" id="GO:0016020">
    <property type="term" value="C:membrane"/>
    <property type="evidence" value="ECO:0007669"/>
    <property type="project" value="UniProtKB-SubCell"/>
</dbReference>
<feature type="transmembrane region" description="Helical" evidence="6">
    <location>
        <begin position="121"/>
        <end position="141"/>
    </location>
</feature>
<dbReference type="InterPro" id="IPR011701">
    <property type="entry name" value="MFS"/>
</dbReference>
<dbReference type="AlphaFoldDB" id="A0A9Q0AMG8"/>
<dbReference type="GO" id="GO:0022857">
    <property type="term" value="F:transmembrane transporter activity"/>
    <property type="evidence" value="ECO:0007669"/>
    <property type="project" value="InterPro"/>
</dbReference>
<dbReference type="Gene3D" id="1.20.1250.20">
    <property type="entry name" value="MFS general substrate transporter like domains"/>
    <property type="match status" value="2"/>
</dbReference>
<dbReference type="FunFam" id="1.20.1250.20:FF:000013">
    <property type="entry name" value="MFS general substrate transporter"/>
    <property type="match status" value="1"/>
</dbReference>
<feature type="transmembrane region" description="Helical" evidence="6">
    <location>
        <begin position="182"/>
        <end position="204"/>
    </location>
</feature>
<dbReference type="EMBL" id="JAFIMR010000022">
    <property type="protein sequence ID" value="KAI1865207.1"/>
    <property type="molecule type" value="Genomic_DNA"/>
</dbReference>
<feature type="transmembrane region" description="Helical" evidence="6">
    <location>
        <begin position="331"/>
        <end position="349"/>
    </location>
</feature>
<dbReference type="Pfam" id="PF07690">
    <property type="entry name" value="MFS_1"/>
    <property type="match status" value="1"/>
</dbReference>
<evidence type="ECO:0000259" key="7">
    <source>
        <dbReference type="PROSITE" id="PS50850"/>
    </source>
</evidence>
<organism evidence="8 9">
    <name type="scientific">Neoarthrinium moseri</name>
    <dbReference type="NCBI Taxonomy" id="1658444"/>
    <lineage>
        <taxon>Eukaryota</taxon>
        <taxon>Fungi</taxon>
        <taxon>Dikarya</taxon>
        <taxon>Ascomycota</taxon>
        <taxon>Pezizomycotina</taxon>
        <taxon>Sordariomycetes</taxon>
        <taxon>Xylariomycetidae</taxon>
        <taxon>Amphisphaeriales</taxon>
        <taxon>Apiosporaceae</taxon>
        <taxon>Neoarthrinium</taxon>
    </lineage>
</organism>
<evidence type="ECO:0000313" key="9">
    <source>
        <dbReference type="Proteomes" id="UP000829685"/>
    </source>
</evidence>
<evidence type="ECO:0000256" key="6">
    <source>
        <dbReference type="SAM" id="Phobius"/>
    </source>
</evidence>
<feature type="transmembrane region" description="Helical" evidence="6">
    <location>
        <begin position="356"/>
        <end position="376"/>
    </location>
</feature>
<dbReference type="InterPro" id="IPR020846">
    <property type="entry name" value="MFS_dom"/>
</dbReference>
<comment type="subcellular location">
    <subcellularLocation>
        <location evidence="1">Membrane</location>
        <topology evidence="1">Multi-pass membrane protein</topology>
    </subcellularLocation>
</comment>
<dbReference type="PANTHER" id="PTHR43791:SF48">
    <property type="entry name" value="TRANSPORTER, PUTATIVE (AFU_ORTHOLOGUE AFUA_4G01000)-RELATED"/>
    <property type="match status" value="1"/>
</dbReference>
<keyword evidence="9" id="KW-1185">Reference proteome</keyword>
<dbReference type="PANTHER" id="PTHR43791">
    <property type="entry name" value="PERMEASE-RELATED"/>
    <property type="match status" value="1"/>
</dbReference>
<protein>
    <recommendedName>
        <fullName evidence="7">Major facilitator superfamily (MFS) profile domain-containing protein</fullName>
    </recommendedName>
</protein>
<feature type="transmembrane region" description="Helical" evidence="6">
    <location>
        <begin position="288"/>
        <end position="311"/>
    </location>
</feature>